<dbReference type="PANTHER" id="PTHR42951">
    <property type="entry name" value="METALLO-BETA-LACTAMASE DOMAIN-CONTAINING"/>
    <property type="match status" value="1"/>
</dbReference>
<dbReference type="SUPFAM" id="SSF56281">
    <property type="entry name" value="Metallo-hydrolase/oxidoreductase"/>
    <property type="match status" value="3"/>
</dbReference>
<sequence length="390" mass="46389">MTKNSSWRMQRVQIKFILIAFEELEISQVWENVIWTPGHTPDSLVLWYGSDKRLFIGDLFYRYGDIMLTYEYTNIKNYEASLRKVIDFVMKQPEPKKVTYFPAEIIRKLEAGNVEIMKKRKLFCCRVTLRYSAAKNDADNECLPTFKHFHHFILTVFAGTHIGYPLRIDEAEGWRFETRDKAMKIILGRDIFILIAFEELEISQVWENVIWTPGHTPDSLVLWYGSDKRLFIGNLFYRYGDIMLTYEYTNIKNYEASLRKVIWTPGHTPDSLVLWYESDKRLFIGDLFYRYGDIMLTYEYTNIKNYEASLRKLRYSAAKNDADNECLPTFKHFHHFILTVFAGTHIGYPLRIDEAEGWRFETRDKAMKIILGRDIVTRLNQAREKAQHYR</sequence>
<feature type="domain" description="Metallo-beta-lactamase" evidence="1">
    <location>
        <begin position="208"/>
        <end position="246"/>
    </location>
</feature>
<dbReference type="InterPro" id="IPR036866">
    <property type="entry name" value="RibonucZ/Hydroxyglut_hydro"/>
</dbReference>
<feature type="domain" description="Metallo-beta-lactamase" evidence="1">
    <location>
        <begin position="33"/>
        <end position="70"/>
    </location>
</feature>
<protein>
    <recommendedName>
        <fullName evidence="1">Metallo-beta-lactamase domain-containing protein</fullName>
    </recommendedName>
</protein>
<dbReference type="Proteomes" id="UP000270094">
    <property type="component" value="Unassembled WGS sequence"/>
</dbReference>
<dbReference type="Pfam" id="PF00753">
    <property type="entry name" value="Lactamase_B"/>
    <property type="match status" value="3"/>
</dbReference>
<evidence type="ECO:0000313" key="3">
    <source>
        <dbReference type="Proteomes" id="UP000270094"/>
    </source>
</evidence>
<reference evidence="2 3" key="1">
    <citation type="submission" date="2018-11" db="EMBL/GenBank/DDBJ databases">
        <authorList>
            <consortium name="Pathogen Informatics"/>
        </authorList>
    </citation>
    <scope>NUCLEOTIDE SEQUENCE [LARGE SCALE GENOMIC DNA]</scope>
</reference>
<organism evidence="2 3">
    <name type="scientific">Strongylus vulgaris</name>
    <name type="common">Blood worm</name>
    <dbReference type="NCBI Taxonomy" id="40348"/>
    <lineage>
        <taxon>Eukaryota</taxon>
        <taxon>Metazoa</taxon>
        <taxon>Ecdysozoa</taxon>
        <taxon>Nematoda</taxon>
        <taxon>Chromadorea</taxon>
        <taxon>Rhabditida</taxon>
        <taxon>Rhabditina</taxon>
        <taxon>Rhabditomorpha</taxon>
        <taxon>Strongyloidea</taxon>
        <taxon>Strongylidae</taxon>
        <taxon>Strongylus</taxon>
    </lineage>
</organism>
<feature type="domain" description="Metallo-beta-lactamase" evidence="1">
    <location>
        <begin position="259"/>
        <end position="302"/>
    </location>
</feature>
<keyword evidence="3" id="KW-1185">Reference proteome</keyword>
<dbReference type="Gene3D" id="3.60.15.10">
    <property type="entry name" value="Ribonuclease Z/Hydroxyacylglutathione hydrolase-like"/>
    <property type="match status" value="3"/>
</dbReference>
<dbReference type="EMBL" id="UYYB01095007">
    <property type="protein sequence ID" value="VDM75179.1"/>
    <property type="molecule type" value="Genomic_DNA"/>
</dbReference>
<accession>A0A3P7J5U9</accession>
<dbReference type="InterPro" id="IPR001279">
    <property type="entry name" value="Metallo-B-lactamas"/>
</dbReference>
<dbReference type="PANTHER" id="PTHR42951:SF4">
    <property type="entry name" value="ACYL-COENZYME A THIOESTERASE MBLAC2"/>
    <property type="match status" value="1"/>
</dbReference>
<dbReference type="AlphaFoldDB" id="A0A3P7J5U9"/>
<dbReference type="OrthoDB" id="17458at2759"/>
<evidence type="ECO:0000259" key="1">
    <source>
        <dbReference type="Pfam" id="PF00753"/>
    </source>
</evidence>
<proteinExistence type="predicted"/>
<evidence type="ECO:0000313" key="2">
    <source>
        <dbReference type="EMBL" id="VDM75179.1"/>
    </source>
</evidence>
<dbReference type="InterPro" id="IPR050855">
    <property type="entry name" value="NDM-1-like"/>
</dbReference>
<name>A0A3P7J5U9_STRVU</name>
<gene>
    <name evidence="2" type="ORF">SVUK_LOCUS10177</name>
</gene>